<proteinExistence type="predicted"/>
<accession>A0ABD2YIA8</accession>
<dbReference type="InterPro" id="IPR002083">
    <property type="entry name" value="MATH/TRAF_dom"/>
</dbReference>
<dbReference type="CDD" id="cd00121">
    <property type="entry name" value="MATH"/>
    <property type="match status" value="1"/>
</dbReference>
<gene>
    <name evidence="3" type="ORF">ACH5RR_031444</name>
</gene>
<evidence type="ECO:0000256" key="1">
    <source>
        <dbReference type="SAM" id="MobiDB-lite"/>
    </source>
</evidence>
<feature type="region of interest" description="Disordered" evidence="1">
    <location>
        <begin position="1"/>
        <end position="66"/>
    </location>
</feature>
<dbReference type="PANTHER" id="PTHR47477:SF8">
    <property type="entry name" value="TNF RECEPTOR-ASSOCIATED FACTOR HOMOLOG 1A"/>
    <property type="match status" value="1"/>
</dbReference>
<evidence type="ECO:0000313" key="3">
    <source>
        <dbReference type="EMBL" id="KAL3506062.1"/>
    </source>
</evidence>
<name>A0ABD2YIA8_9GENT</name>
<feature type="domain" description="MATH" evidence="2">
    <location>
        <begin position="68"/>
        <end position="102"/>
    </location>
</feature>
<dbReference type="InterPro" id="IPR008974">
    <property type="entry name" value="TRAF-like"/>
</dbReference>
<keyword evidence="4" id="KW-1185">Reference proteome</keyword>
<evidence type="ECO:0000259" key="2">
    <source>
        <dbReference type="PROSITE" id="PS50144"/>
    </source>
</evidence>
<dbReference type="Gene3D" id="2.60.210.10">
    <property type="entry name" value="Apoptosis, Tumor Necrosis Factor Receptor Associated Protein 2, Chain A"/>
    <property type="match status" value="1"/>
</dbReference>
<reference evidence="3 4" key="1">
    <citation type="submission" date="2024-11" db="EMBL/GenBank/DDBJ databases">
        <title>A near-complete genome assembly of Cinchona calisaya.</title>
        <authorList>
            <person name="Lian D.C."/>
            <person name="Zhao X.W."/>
            <person name="Wei L."/>
        </authorList>
    </citation>
    <scope>NUCLEOTIDE SEQUENCE [LARGE SCALE GENOMIC DNA]</scope>
    <source>
        <tissue evidence="3">Nenye</tissue>
    </source>
</reference>
<dbReference type="Proteomes" id="UP001630127">
    <property type="component" value="Unassembled WGS sequence"/>
</dbReference>
<dbReference type="EMBL" id="JBJUIK010000013">
    <property type="protein sequence ID" value="KAL3506062.1"/>
    <property type="molecule type" value="Genomic_DNA"/>
</dbReference>
<dbReference type="InterPro" id="IPR055327">
    <property type="entry name" value="TRAF1A/B"/>
</dbReference>
<dbReference type="PROSITE" id="PS50144">
    <property type="entry name" value="MATH"/>
    <property type="match status" value="1"/>
</dbReference>
<dbReference type="PANTHER" id="PTHR47477">
    <property type="entry name" value="TNF RECEPTOR-ASSOCIATED FACTOR HOMOLOG 1A"/>
    <property type="match status" value="1"/>
</dbReference>
<evidence type="ECO:0000313" key="4">
    <source>
        <dbReference type="Proteomes" id="UP001630127"/>
    </source>
</evidence>
<dbReference type="SUPFAM" id="SSF49599">
    <property type="entry name" value="TRAF domain-like"/>
    <property type="match status" value="1"/>
</dbReference>
<dbReference type="AlphaFoldDB" id="A0ABD2YIA8"/>
<organism evidence="3 4">
    <name type="scientific">Cinchona calisaya</name>
    <dbReference type="NCBI Taxonomy" id="153742"/>
    <lineage>
        <taxon>Eukaryota</taxon>
        <taxon>Viridiplantae</taxon>
        <taxon>Streptophyta</taxon>
        <taxon>Embryophyta</taxon>
        <taxon>Tracheophyta</taxon>
        <taxon>Spermatophyta</taxon>
        <taxon>Magnoliopsida</taxon>
        <taxon>eudicotyledons</taxon>
        <taxon>Gunneridae</taxon>
        <taxon>Pentapetalae</taxon>
        <taxon>asterids</taxon>
        <taxon>lamiids</taxon>
        <taxon>Gentianales</taxon>
        <taxon>Rubiaceae</taxon>
        <taxon>Cinchonoideae</taxon>
        <taxon>Cinchoneae</taxon>
        <taxon>Cinchona</taxon>
    </lineage>
</organism>
<comment type="caution">
    <text evidence="3">The sequence shown here is derived from an EMBL/GenBank/DDBJ whole genome shotgun (WGS) entry which is preliminary data.</text>
</comment>
<sequence length="102" mass="11300">MAGTAMDVSSVGRSLEEVSGGQQQCHSGEALVEWRSSEQVENGIPLPSPPYWDSDDDEDGGPKPSELYGKYTWKIDKFSQINKRELRSNAFEVGGYKCCPVR</sequence>
<protein>
    <recommendedName>
        <fullName evidence="2">MATH domain-containing protein</fullName>
    </recommendedName>
</protein>